<comment type="similarity">
    <text evidence="12 13">Belongs to the TonB-dependent receptor family.</text>
</comment>
<keyword evidence="3 12" id="KW-1134">Transmembrane beta strand</keyword>
<keyword evidence="11 12" id="KW-0998">Cell outer membrane</keyword>
<evidence type="ECO:0000256" key="7">
    <source>
        <dbReference type="ARBA" id="ARBA00023004"/>
    </source>
</evidence>
<keyword evidence="9 12" id="KW-0472">Membrane</keyword>
<dbReference type="SMART" id="SM00965">
    <property type="entry name" value="STN"/>
    <property type="match status" value="1"/>
</dbReference>
<dbReference type="InterPro" id="IPR011662">
    <property type="entry name" value="Secretin/TonB_short_N"/>
</dbReference>
<evidence type="ECO:0000256" key="13">
    <source>
        <dbReference type="RuleBase" id="RU003357"/>
    </source>
</evidence>
<dbReference type="PANTHER" id="PTHR30069:SF29">
    <property type="entry name" value="HEMOGLOBIN AND HEMOGLOBIN-HAPTOGLOBIN-BINDING PROTEIN 1-RELATED"/>
    <property type="match status" value="1"/>
</dbReference>
<evidence type="ECO:0000313" key="15">
    <source>
        <dbReference type="EMBL" id="MFD2966571.1"/>
    </source>
</evidence>
<evidence type="ECO:0000256" key="2">
    <source>
        <dbReference type="ARBA" id="ARBA00022448"/>
    </source>
</evidence>
<comment type="caution">
    <text evidence="15">The sequence shown here is derived from an EMBL/GenBank/DDBJ whole genome shotgun (WGS) entry which is preliminary data.</text>
</comment>
<evidence type="ECO:0000256" key="10">
    <source>
        <dbReference type="ARBA" id="ARBA00023170"/>
    </source>
</evidence>
<keyword evidence="4" id="KW-0406">Ion transport</keyword>
<sequence>MKSYLLLLTGACLWTGTTAHGKLLPSTAIYAMQAKESSLLRSLEHVAKAAGKRLVYDKEILNGKTARPYRANQSLDVILTDLLAGTGVGFQIKGEIIVLHVAKDNPNNSSRQLSSNQQEVTLRGTVKDELTGQPVAGATILLLGSNRSAQTGVDGQFSLRGKDGEFLKLRISFMGYKTKDVSIAAGAAHESLAINLAQDLFGLDEVVVTGQGLDINKRRLSTNVASISGAELEKVPATRFDQLLQSKLPNAQIRLTGGQSGATSLIRARGVVSAFMNSTPVIYIDGVRMDNLNTASTIGGGSAQGSGVSALADIPIDNIERVEYVNGGAATTLYGSDAANGVIQIFTKKGGADRTSVSAEATVGAERATTDFLHFDRTKELLFEPGLFQRYNVAVNGNSGKVGYSVTGAYLNSSGVQIFKQNQNKRFDLRTGFKAELHDKVSYESSFSFVNNSYKRTRNGNQGGYTGLWYAESGASAVTGPNPRFNPRIDELSDEEFANMKTFVHTAERLQDNDIIVNRFQTAQTFQYRPTHNINVKAVGGIDYRVVRNQTIQTNEYLTHTTGNLSTDRGSINSGERKFWGLTLELNAQHKAEIGDFSAVTTVGGQLFRNEDRQVAYNGTNVRDGARTIADAIVTSSNSFVDEVVNYGVYVQTNLGWQNKLFLDLGLRGDGNSAFGKDIGVQYYPKVGFSYIPSAESWWADHLSFLPSAKLRGNYGLAGNFPPSFQNLRTVSFGGYLGDQAGSFGMPGVDLRPEKTSTFEAGLDLGFWKDRLTLSAGMYHATTNDALFSVPAAPSTAEAEALRNVGKILNRGLEFSTQIMAIQKEHTSLKFNLAVNTLYNTVLSSNGAAPFNIAGFSERTIQTVVQEGYPIGFIRGAYGEFGEDGVLATTTPLQYLGTTIPDLFGSMGVNFQWKGLNVFANADYQEGAYANNWDSQFRYNYGAGDEGIPQGEIDSEFGRTRWLQFTNMFIEKTDYIKIRTIGASYTLPSHAIKSFAKSLVISGSVMNPFNFATSSFDPEATISGAAKGQGRATTGGISYATYSAPRQFLVSVKMSL</sequence>
<evidence type="ECO:0000256" key="9">
    <source>
        <dbReference type="ARBA" id="ARBA00023136"/>
    </source>
</evidence>
<dbReference type="InterPro" id="IPR036942">
    <property type="entry name" value="Beta-barrel_TonB_sf"/>
</dbReference>
<keyword evidence="5 12" id="KW-0812">Transmembrane</keyword>
<dbReference type="Gene3D" id="3.55.50.30">
    <property type="match status" value="1"/>
</dbReference>
<keyword evidence="16" id="KW-1185">Reference proteome</keyword>
<comment type="subcellular location">
    <subcellularLocation>
        <location evidence="1 12">Cell outer membrane</location>
        <topology evidence="1 12">Multi-pass membrane protein</topology>
    </subcellularLocation>
</comment>
<keyword evidence="6" id="KW-0732">Signal</keyword>
<evidence type="ECO:0000313" key="16">
    <source>
        <dbReference type="Proteomes" id="UP001597525"/>
    </source>
</evidence>
<accession>A0ABW6BEE1</accession>
<dbReference type="RefSeq" id="WP_320184355.1">
    <property type="nucleotide sequence ID" value="NZ_CP138332.1"/>
</dbReference>
<name>A0ABW6BEE1_9SPHI</name>
<gene>
    <name evidence="15" type="ORF">ACFS7Y_04190</name>
</gene>
<keyword evidence="4" id="KW-0410">Iron transport</keyword>
<dbReference type="SUPFAM" id="SSF49464">
    <property type="entry name" value="Carboxypeptidase regulatory domain-like"/>
    <property type="match status" value="1"/>
</dbReference>
<evidence type="ECO:0000256" key="5">
    <source>
        <dbReference type="ARBA" id="ARBA00022692"/>
    </source>
</evidence>
<evidence type="ECO:0000256" key="1">
    <source>
        <dbReference type="ARBA" id="ARBA00004571"/>
    </source>
</evidence>
<dbReference type="PANTHER" id="PTHR30069">
    <property type="entry name" value="TONB-DEPENDENT OUTER MEMBRANE RECEPTOR"/>
    <property type="match status" value="1"/>
</dbReference>
<proteinExistence type="inferred from homology"/>
<protein>
    <submittedName>
        <fullName evidence="15">TonB-dependent receptor domain-containing protein</fullName>
    </submittedName>
</protein>
<dbReference type="PROSITE" id="PS52016">
    <property type="entry name" value="TONB_DEPENDENT_REC_3"/>
    <property type="match status" value="1"/>
</dbReference>
<dbReference type="SUPFAM" id="SSF56935">
    <property type="entry name" value="Porins"/>
    <property type="match status" value="1"/>
</dbReference>
<dbReference type="Pfam" id="PF13715">
    <property type="entry name" value="CarbopepD_reg_2"/>
    <property type="match status" value="1"/>
</dbReference>
<dbReference type="Pfam" id="PF07715">
    <property type="entry name" value="Plug"/>
    <property type="match status" value="1"/>
</dbReference>
<evidence type="ECO:0000259" key="14">
    <source>
        <dbReference type="SMART" id="SM00965"/>
    </source>
</evidence>
<dbReference type="Gene3D" id="2.40.170.20">
    <property type="entry name" value="TonB-dependent receptor, beta-barrel domain"/>
    <property type="match status" value="1"/>
</dbReference>
<feature type="domain" description="Secretin/TonB short N-terminal" evidence="14">
    <location>
        <begin position="52"/>
        <end position="102"/>
    </location>
</feature>
<organism evidence="15 16">
    <name type="scientific">Sphingobacterium bambusae</name>
    <dbReference type="NCBI Taxonomy" id="662858"/>
    <lineage>
        <taxon>Bacteria</taxon>
        <taxon>Pseudomonadati</taxon>
        <taxon>Bacteroidota</taxon>
        <taxon>Sphingobacteriia</taxon>
        <taxon>Sphingobacteriales</taxon>
        <taxon>Sphingobacteriaceae</taxon>
        <taxon>Sphingobacterium</taxon>
    </lineage>
</organism>
<evidence type="ECO:0000256" key="6">
    <source>
        <dbReference type="ARBA" id="ARBA00022729"/>
    </source>
</evidence>
<dbReference type="Gene3D" id="2.60.40.1120">
    <property type="entry name" value="Carboxypeptidase-like, regulatory domain"/>
    <property type="match status" value="1"/>
</dbReference>
<reference evidence="16" key="1">
    <citation type="journal article" date="2019" name="Int. J. Syst. Evol. Microbiol.">
        <title>The Global Catalogue of Microorganisms (GCM) 10K type strain sequencing project: providing services to taxonomists for standard genome sequencing and annotation.</title>
        <authorList>
            <consortium name="The Broad Institute Genomics Platform"/>
            <consortium name="The Broad Institute Genome Sequencing Center for Infectious Disease"/>
            <person name="Wu L."/>
            <person name="Ma J."/>
        </authorList>
    </citation>
    <scope>NUCLEOTIDE SEQUENCE [LARGE SCALE GENOMIC DNA]</scope>
    <source>
        <strain evidence="16">KCTC 22814</strain>
    </source>
</reference>
<keyword evidence="8 13" id="KW-0798">TonB box</keyword>
<dbReference type="Pfam" id="PF00593">
    <property type="entry name" value="TonB_dep_Rec_b-barrel"/>
    <property type="match status" value="1"/>
</dbReference>
<keyword evidence="2 12" id="KW-0813">Transport</keyword>
<evidence type="ECO:0000256" key="3">
    <source>
        <dbReference type="ARBA" id="ARBA00022452"/>
    </source>
</evidence>
<dbReference type="InterPro" id="IPR039426">
    <property type="entry name" value="TonB-dep_rcpt-like"/>
</dbReference>
<dbReference type="InterPro" id="IPR000531">
    <property type="entry name" value="Beta-barrel_TonB"/>
</dbReference>
<evidence type="ECO:0000256" key="4">
    <source>
        <dbReference type="ARBA" id="ARBA00022496"/>
    </source>
</evidence>
<evidence type="ECO:0000256" key="11">
    <source>
        <dbReference type="ARBA" id="ARBA00023237"/>
    </source>
</evidence>
<dbReference type="Gene3D" id="2.170.130.10">
    <property type="entry name" value="TonB-dependent receptor, plug domain"/>
    <property type="match status" value="1"/>
</dbReference>
<keyword evidence="10 15" id="KW-0675">Receptor</keyword>
<evidence type="ECO:0000256" key="8">
    <source>
        <dbReference type="ARBA" id="ARBA00023077"/>
    </source>
</evidence>
<keyword evidence="7" id="KW-0408">Iron</keyword>
<dbReference type="Proteomes" id="UP001597525">
    <property type="component" value="Unassembled WGS sequence"/>
</dbReference>
<evidence type="ECO:0000256" key="12">
    <source>
        <dbReference type="PROSITE-ProRule" id="PRU01360"/>
    </source>
</evidence>
<dbReference type="EMBL" id="JBHUPB010000003">
    <property type="protein sequence ID" value="MFD2966571.1"/>
    <property type="molecule type" value="Genomic_DNA"/>
</dbReference>
<dbReference type="InterPro" id="IPR008969">
    <property type="entry name" value="CarboxyPept-like_regulatory"/>
</dbReference>
<dbReference type="InterPro" id="IPR037066">
    <property type="entry name" value="Plug_dom_sf"/>
</dbReference>
<dbReference type="InterPro" id="IPR012910">
    <property type="entry name" value="Plug_dom"/>
</dbReference>